<dbReference type="InterPro" id="IPR010505">
    <property type="entry name" value="MoaA_twitch"/>
</dbReference>
<sequence length="337" mass="37179">MTSSNPTRPPLVDSFGRTHTSLRLSVTDRCNIRCFYCMPAEGVRFLPRSEILSFEEITRLVRVVVPLGVTRIRLTGGEPLVRAELPKLMAMLREIDGLADLALTTNGMLLGEQAEPLKRAGLDRLNISLDTLDAAKFERMTRRQGLQQVLTGIDAAQQAGFESIRLNALAIRGETEDEVVPLVEFARSRGLVMRFIEFMPLDADGAWQHDRVLTGEAIRGMLERELGPLEPAERTDTSQPAMDYVFADGSGTVGFINPVSEPFCGACDRLRLTAEGQVRNCLFSTTESDARSLLRSGADDAAIEQLVRDCVAAKKPGHGIDDQTFLRPRRAMYQIGG</sequence>
<proteinExistence type="inferred from homology"/>
<dbReference type="InterPro" id="IPR006638">
    <property type="entry name" value="Elp3/MiaA/NifB-like_rSAM"/>
</dbReference>
<dbReference type="GO" id="GO:0046872">
    <property type="term" value="F:metal ion binding"/>
    <property type="evidence" value="ECO:0007669"/>
    <property type="project" value="UniProtKB-KW"/>
</dbReference>
<comment type="caution">
    <text evidence="14">The sequence shown here is derived from an EMBL/GenBank/DDBJ whole genome shotgun (WGS) entry which is preliminary data.</text>
</comment>
<comment type="similarity">
    <text evidence="12">Belongs to the radical SAM superfamily. MoaA family.</text>
</comment>
<dbReference type="SMART" id="SM00729">
    <property type="entry name" value="Elp3"/>
    <property type="match status" value="1"/>
</dbReference>
<keyword evidence="2 12" id="KW-0004">4Fe-4S</keyword>
<evidence type="ECO:0000256" key="2">
    <source>
        <dbReference type="ARBA" id="ARBA00022485"/>
    </source>
</evidence>
<comment type="cofactor">
    <cofactor evidence="12">
        <name>[4Fe-4S] cluster</name>
        <dbReference type="ChEBI" id="CHEBI:49883"/>
    </cofactor>
    <text evidence="12">Binds 2 [4Fe-4S] clusters. Binds 1 [4Fe-4S] cluster coordinated with 3 cysteines and an exchangeable S-adenosyl-L-methionine and 1 [4Fe-4S] cluster coordinated with 3 cysteines and the GTP-derived substrate.</text>
</comment>
<dbReference type="GO" id="GO:0061799">
    <property type="term" value="F:cyclic pyranopterin monophosphate synthase activity"/>
    <property type="evidence" value="ECO:0007669"/>
    <property type="project" value="TreeGrafter"/>
</dbReference>
<dbReference type="Proteomes" id="UP001155241">
    <property type="component" value="Unassembled WGS sequence"/>
</dbReference>
<dbReference type="HAMAP" id="MF_01225_B">
    <property type="entry name" value="MoaA_B"/>
    <property type="match status" value="1"/>
</dbReference>
<dbReference type="Pfam" id="PF06463">
    <property type="entry name" value="Mob_synth_C"/>
    <property type="match status" value="1"/>
</dbReference>
<dbReference type="GO" id="GO:0006777">
    <property type="term" value="P:Mo-molybdopterin cofactor biosynthetic process"/>
    <property type="evidence" value="ECO:0007669"/>
    <property type="project" value="UniProtKB-UniRule"/>
</dbReference>
<feature type="binding site" evidence="12">
    <location>
        <position position="34"/>
    </location>
    <ligand>
        <name>[4Fe-4S] cluster</name>
        <dbReference type="ChEBI" id="CHEBI:49883"/>
        <label>1</label>
        <note>4Fe-4S-S-AdoMet</note>
    </ligand>
</feature>
<protein>
    <recommendedName>
        <fullName evidence="1 12">GTP 3',8-cyclase</fullName>
        <ecNumber evidence="1 12">4.1.99.22</ecNumber>
    </recommendedName>
    <alternativeName>
        <fullName evidence="12">Molybdenum cofactor biosynthesis protein A</fullName>
    </alternativeName>
</protein>
<gene>
    <name evidence="12 14" type="primary">moaA</name>
    <name evidence="14" type="ORF">NG895_11700</name>
</gene>
<feature type="binding site" evidence="12">
    <location>
        <position position="267"/>
    </location>
    <ligand>
        <name>[4Fe-4S] cluster</name>
        <dbReference type="ChEBI" id="CHEBI:49883"/>
        <label>2</label>
        <note>4Fe-4S-substrate</note>
    </ligand>
</feature>
<dbReference type="SFLD" id="SFLDG01386">
    <property type="entry name" value="main_SPASM_domain-containing"/>
    <property type="match status" value="1"/>
</dbReference>
<feature type="domain" description="Radical SAM core" evidence="13">
    <location>
        <begin position="14"/>
        <end position="247"/>
    </location>
</feature>
<evidence type="ECO:0000313" key="14">
    <source>
        <dbReference type="EMBL" id="MCO6044571.1"/>
    </source>
</evidence>
<dbReference type="GO" id="GO:0061798">
    <property type="term" value="F:GTP 3',8'-cyclase activity"/>
    <property type="evidence" value="ECO:0007669"/>
    <property type="project" value="UniProtKB-UniRule"/>
</dbReference>
<name>A0A9X2FF18_9BACT</name>
<feature type="binding site" evidence="12">
    <location>
        <position position="37"/>
    </location>
    <ligand>
        <name>[4Fe-4S] cluster</name>
        <dbReference type="ChEBI" id="CHEBI:49883"/>
        <label>1</label>
        <note>4Fe-4S-S-AdoMet</note>
    </ligand>
</feature>
<accession>A0A9X2FF18</accession>
<keyword evidence="10 12" id="KW-0456">Lyase</keyword>
<feature type="binding site" evidence="12">
    <location>
        <position position="264"/>
    </location>
    <ligand>
        <name>[4Fe-4S] cluster</name>
        <dbReference type="ChEBI" id="CHEBI:49883"/>
        <label>2</label>
        <note>4Fe-4S-substrate</note>
    </ligand>
</feature>
<dbReference type="SFLD" id="SFLDG01067">
    <property type="entry name" value="SPASM/twitch_domain_containing"/>
    <property type="match status" value="1"/>
</dbReference>
<dbReference type="InterPro" id="IPR007197">
    <property type="entry name" value="rSAM"/>
</dbReference>
<dbReference type="CDD" id="cd01335">
    <property type="entry name" value="Radical_SAM"/>
    <property type="match status" value="1"/>
</dbReference>
<feature type="binding site" evidence="12">
    <location>
        <position position="128"/>
    </location>
    <ligand>
        <name>S-adenosyl-L-methionine</name>
        <dbReference type="ChEBI" id="CHEBI:59789"/>
    </ligand>
</feature>
<dbReference type="SFLD" id="SFLDS00029">
    <property type="entry name" value="Radical_SAM"/>
    <property type="match status" value="1"/>
</dbReference>
<comment type="subunit">
    <text evidence="12">Monomer and homodimer.</text>
</comment>
<dbReference type="Gene3D" id="3.20.20.70">
    <property type="entry name" value="Aldolase class I"/>
    <property type="match status" value="1"/>
</dbReference>
<keyword evidence="5 12" id="KW-0547">Nucleotide-binding</keyword>
<feature type="binding site" evidence="12">
    <location>
        <position position="199"/>
    </location>
    <ligand>
        <name>S-adenosyl-L-methionine</name>
        <dbReference type="ChEBI" id="CHEBI:59789"/>
    </ligand>
</feature>
<dbReference type="CDD" id="cd21117">
    <property type="entry name" value="Twitch_MoaA"/>
    <property type="match status" value="1"/>
</dbReference>
<dbReference type="InterPro" id="IPR058240">
    <property type="entry name" value="rSAM_sf"/>
</dbReference>
<dbReference type="EC" id="4.1.99.22" evidence="1 12"/>
<dbReference type="InterPro" id="IPR050105">
    <property type="entry name" value="MoCo_biosynth_MoaA/MoaC"/>
</dbReference>
<evidence type="ECO:0000256" key="1">
    <source>
        <dbReference type="ARBA" id="ARBA00012167"/>
    </source>
</evidence>
<organism evidence="14 15">
    <name type="scientific">Aeoliella straminimaris</name>
    <dbReference type="NCBI Taxonomy" id="2954799"/>
    <lineage>
        <taxon>Bacteria</taxon>
        <taxon>Pseudomonadati</taxon>
        <taxon>Planctomycetota</taxon>
        <taxon>Planctomycetia</taxon>
        <taxon>Pirellulales</taxon>
        <taxon>Lacipirellulaceae</taxon>
        <taxon>Aeoliella</taxon>
    </lineage>
</organism>
<dbReference type="GO" id="GO:0051539">
    <property type="term" value="F:4 iron, 4 sulfur cluster binding"/>
    <property type="evidence" value="ECO:0007669"/>
    <property type="project" value="UniProtKB-UniRule"/>
</dbReference>
<dbReference type="EMBL" id="JAMXLR010000036">
    <property type="protein sequence ID" value="MCO6044571.1"/>
    <property type="molecule type" value="Genomic_DNA"/>
</dbReference>
<evidence type="ECO:0000259" key="13">
    <source>
        <dbReference type="PROSITE" id="PS51918"/>
    </source>
</evidence>
<feature type="binding site" evidence="12">
    <location>
        <position position="30"/>
    </location>
    <ligand>
        <name>[4Fe-4S] cluster</name>
        <dbReference type="ChEBI" id="CHEBI:49883"/>
        <label>1</label>
        <note>4Fe-4S-S-AdoMet</note>
    </ligand>
</feature>
<dbReference type="SUPFAM" id="SSF102114">
    <property type="entry name" value="Radical SAM enzymes"/>
    <property type="match status" value="1"/>
</dbReference>
<feature type="binding site" evidence="12">
    <location>
        <begin position="269"/>
        <end position="271"/>
    </location>
    <ligand>
        <name>GTP</name>
        <dbReference type="ChEBI" id="CHEBI:37565"/>
    </ligand>
</feature>
<evidence type="ECO:0000256" key="11">
    <source>
        <dbReference type="ARBA" id="ARBA00048697"/>
    </source>
</evidence>
<dbReference type="InterPro" id="IPR040064">
    <property type="entry name" value="MoaA-like"/>
</dbReference>
<dbReference type="PROSITE" id="PS01305">
    <property type="entry name" value="MOAA_NIFB_PQQE"/>
    <property type="match status" value="1"/>
</dbReference>
<evidence type="ECO:0000256" key="4">
    <source>
        <dbReference type="ARBA" id="ARBA00022723"/>
    </source>
</evidence>
<feature type="binding site" evidence="12">
    <location>
        <position position="23"/>
    </location>
    <ligand>
        <name>GTP</name>
        <dbReference type="ChEBI" id="CHEBI:37565"/>
    </ligand>
</feature>
<evidence type="ECO:0000313" key="15">
    <source>
        <dbReference type="Proteomes" id="UP001155241"/>
    </source>
</evidence>
<comment type="catalytic activity">
    <reaction evidence="11 12">
        <text>GTP + AH2 + S-adenosyl-L-methionine = (8S)-3',8-cyclo-7,8-dihydroguanosine 5'-triphosphate + 5'-deoxyadenosine + L-methionine + A + H(+)</text>
        <dbReference type="Rhea" id="RHEA:49576"/>
        <dbReference type="ChEBI" id="CHEBI:13193"/>
        <dbReference type="ChEBI" id="CHEBI:15378"/>
        <dbReference type="ChEBI" id="CHEBI:17319"/>
        <dbReference type="ChEBI" id="CHEBI:17499"/>
        <dbReference type="ChEBI" id="CHEBI:37565"/>
        <dbReference type="ChEBI" id="CHEBI:57844"/>
        <dbReference type="ChEBI" id="CHEBI:59789"/>
        <dbReference type="ChEBI" id="CHEBI:131766"/>
        <dbReference type="EC" id="4.1.99.22"/>
    </reaction>
</comment>
<feature type="binding site" evidence="12">
    <location>
        <position position="77"/>
    </location>
    <ligand>
        <name>S-adenosyl-L-methionine</name>
        <dbReference type="ChEBI" id="CHEBI:59789"/>
    </ligand>
</feature>
<evidence type="ECO:0000256" key="6">
    <source>
        <dbReference type="ARBA" id="ARBA00023004"/>
    </source>
</evidence>
<dbReference type="SFLD" id="SFLDG01383">
    <property type="entry name" value="cyclic_pyranopterin_phosphate"/>
    <property type="match status" value="1"/>
</dbReference>
<keyword evidence="7 12" id="KW-0411">Iron-sulfur</keyword>
<comment type="caution">
    <text evidence="12">Lacks conserved residue(s) required for the propagation of feature annotation.</text>
</comment>
<comment type="pathway">
    <text evidence="12">Cofactor biosynthesis; molybdopterin biosynthesis.</text>
</comment>
<evidence type="ECO:0000256" key="12">
    <source>
        <dbReference type="HAMAP-Rule" id="MF_01225"/>
    </source>
</evidence>
<keyword evidence="15" id="KW-1185">Reference proteome</keyword>
<dbReference type="PANTHER" id="PTHR22960:SF0">
    <property type="entry name" value="MOLYBDENUM COFACTOR BIOSYNTHESIS PROTEIN 1"/>
    <property type="match status" value="1"/>
</dbReference>
<dbReference type="GO" id="GO:1904047">
    <property type="term" value="F:S-adenosyl-L-methionine binding"/>
    <property type="evidence" value="ECO:0007669"/>
    <property type="project" value="UniProtKB-UniRule"/>
</dbReference>
<evidence type="ECO:0000256" key="10">
    <source>
        <dbReference type="ARBA" id="ARBA00023239"/>
    </source>
</evidence>
<keyword evidence="6 12" id="KW-0408">Iron</keyword>
<reference evidence="14" key="1">
    <citation type="submission" date="2022-06" db="EMBL/GenBank/DDBJ databases">
        <title>Aeoliella straminimaris, a novel planctomycete from sediments.</title>
        <authorList>
            <person name="Vitorino I.R."/>
            <person name="Lage O.M."/>
        </authorList>
    </citation>
    <scope>NUCLEOTIDE SEQUENCE</scope>
    <source>
        <strain evidence="14">ICT_H6.2</strain>
    </source>
</reference>
<dbReference type="AlphaFoldDB" id="A0A9X2FF18"/>
<dbReference type="InterPro" id="IPR013785">
    <property type="entry name" value="Aldolase_TIM"/>
</dbReference>
<dbReference type="InterPro" id="IPR000385">
    <property type="entry name" value="MoaA_NifB_PqqE_Fe-S-bd_CS"/>
</dbReference>
<evidence type="ECO:0000256" key="8">
    <source>
        <dbReference type="ARBA" id="ARBA00023134"/>
    </source>
</evidence>
<evidence type="ECO:0000256" key="3">
    <source>
        <dbReference type="ARBA" id="ARBA00022691"/>
    </source>
</evidence>
<keyword evidence="8 12" id="KW-0342">GTP-binding</keyword>
<dbReference type="Pfam" id="PF04055">
    <property type="entry name" value="Radical_SAM"/>
    <property type="match status" value="1"/>
</dbReference>
<dbReference type="GO" id="GO:0005525">
    <property type="term" value="F:GTP binding"/>
    <property type="evidence" value="ECO:0007669"/>
    <property type="project" value="UniProtKB-UniRule"/>
</dbReference>
<evidence type="ECO:0000256" key="9">
    <source>
        <dbReference type="ARBA" id="ARBA00023150"/>
    </source>
</evidence>
<dbReference type="NCBIfam" id="TIGR02666">
    <property type="entry name" value="moaA"/>
    <property type="match status" value="1"/>
</dbReference>
<keyword evidence="4 12" id="KW-0479">Metal-binding</keyword>
<feature type="binding site" evidence="12">
    <location>
        <position position="36"/>
    </location>
    <ligand>
        <name>S-adenosyl-L-methionine</name>
        <dbReference type="ChEBI" id="CHEBI:59789"/>
    </ligand>
</feature>
<keyword evidence="9 12" id="KW-0501">Molybdenum cofactor biosynthesis</keyword>
<dbReference type="RefSeq" id="WP_252852682.1">
    <property type="nucleotide sequence ID" value="NZ_JAMXLR010000036.1"/>
</dbReference>
<dbReference type="PROSITE" id="PS51918">
    <property type="entry name" value="RADICAL_SAM"/>
    <property type="match status" value="1"/>
</dbReference>
<feature type="binding site" evidence="12">
    <location>
        <position position="281"/>
    </location>
    <ligand>
        <name>[4Fe-4S] cluster</name>
        <dbReference type="ChEBI" id="CHEBI:49883"/>
        <label>2</label>
        <note>4Fe-4S-substrate</note>
    </ligand>
</feature>
<keyword evidence="3 12" id="KW-0949">S-adenosyl-L-methionine</keyword>
<evidence type="ECO:0000256" key="5">
    <source>
        <dbReference type="ARBA" id="ARBA00022741"/>
    </source>
</evidence>
<dbReference type="InterPro" id="IPR013483">
    <property type="entry name" value="MoaA"/>
</dbReference>
<comment type="function">
    <text evidence="12">Catalyzes the cyclization of GTP to (8S)-3',8-cyclo-7,8-dihydroguanosine 5'-triphosphate.</text>
</comment>
<feature type="binding site" evidence="12">
    <location>
        <position position="73"/>
    </location>
    <ligand>
        <name>GTP</name>
        <dbReference type="ChEBI" id="CHEBI:37565"/>
    </ligand>
</feature>
<evidence type="ECO:0000256" key="7">
    <source>
        <dbReference type="ARBA" id="ARBA00023014"/>
    </source>
</evidence>
<feature type="binding site" evidence="12">
    <location>
        <position position="104"/>
    </location>
    <ligand>
        <name>GTP</name>
        <dbReference type="ChEBI" id="CHEBI:37565"/>
    </ligand>
</feature>
<dbReference type="PANTHER" id="PTHR22960">
    <property type="entry name" value="MOLYBDOPTERIN COFACTOR SYNTHESIS PROTEIN A"/>
    <property type="match status" value="1"/>
</dbReference>